<evidence type="ECO:0000313" key="7">
    <source>
        <dbReference type="EMBL" id="CAI3992097.1"/>
    </source>
</evidence>
<protein>
    <recommendedName>
        <fullName evidence="10">Chloride channel protein</fullName>
    </recommendedName>
</protein>
<dbReference type="GO" id="GO:0016020">
    <property type="term" value="C:membrane"/>
    <property type="evidence" value="ECO:0007669"/>
    <property type="project" value="UniProtKB-SubCell"/>
</dbReference>
<evidence type="ECO:0000256" key="1">
    <source>
        <dbReference type="ARBA" id="ARBA00004141"/>
    </source>
</evidence>
<feature type="transmembrane region" description="Helical" evidence="6">
    <location>
        <begin position="381"/>
        <end position="400"/>
    </location>
</feature>
<evidence type="ECO:0000256" key="2">
    <source>
        <dbReference type="ARBA" id="ARBA00022692"/>
    </source>
</evidence>
<dbReference type="PANTHER" id="PTHR45720:SF10">
    <property type="entry name" value="CHLORIDE CHANNEL PROTEIN 2"/>
    <property type="match status" value="1"/>
</dbReference>
<accession>A0A9P1CJ85</accession>
<keyword evidence="5 6" id="KW-0472">Membrane</keyword>
<dbReference type="InterPro" id="IPR014743">
    <property type="entry name" value="Cl-channel_core"/>
</dbReference>
<dbReference type="EMBL" id="CAMXCT030001669">
    <property type="protein sequence ID" value="CAL4779409.1"/>
    <property type="molecule type" value="Genomic_DNA"/>
</dbReference>
<reference evidence="8 9" key="2">
    <citation type="submission" date="2024-05" db="EMBL/GenBank/DDBJ databases">
        <authorList>
            <person name="Chen Y."/>
            <person name="Shah S."/>
            <person name="Dougan E. K."/>
            <person name="Thang M."/>
            <person name="Chan C."/>
        </authorList>
    </citation>
    <scope>NUCLEOTIDE SEQUENCE [LARGE SCALE GENOMIC DNA]</scope>
</reference>
<evidence type="ECO:0000256" key="4">
    <source>
        <dbReference type="ARBA" id="ARBA00022989"/>
    </source>
</evidence>
<feature type="transmembrane region" description="Helical" evidence="6">
    <location>
        <begin position="492"/>
        <end position="511"/>
    </location>
</feature>
<name>A0A9P1CJ85_9DINO</name>
<keyword evidence="9" id="KW-1185">Reference proteome</keyword>
<feature type="transmembrane region" description="Helical" evidence="6">
    <location>
        <begin position="31"/>
        <end position="54"/>
    </location>
</feature>
<keyword evidence="3" id="KW-0677">Repeat</keyword>
<comment type="caution">
    <text evidence="7">The sequence shown here is derived from an EMBL/GenBank/DDBJ whole genome shotgun (WGS) entry which is preliminary data.</text>
</comment>
<gene>
    <name evidence="7" type="ORF">C1SCF055_LOCUS18951</name>
</gene>
<evidence type="ECO:0000313" key="9">
    <source>
        <dbReference type="Proteomes" id="UP001152797"/>
    </source>
</evidence>
<dbReference type="InterPro" id="IPR001807">
    <property type="entry name" value="ClC"/>
</dbReference>
<sequence length="697" mass="75904">ADEDDHRRLMQHFAEAARTFQKENEGNARAFVAWSAAMLRNMGTWAIQFFAAAVEGLRSSMGGDNLWIAMSFNVLLLLLARLIVRRDDAAQGSGYPQMKAMFFGNTMLSDHVLEKNASLEKVKFLSAETLSCKALGLALVVAAGMPIGQEGPNVHMAACISRHLRPKFFEKNLPPGRNECSAARSETVVQILHAACAAGVAATFSSLLGGVLLSLDARDALGFASSRCSMGRFRWGDFPRFSSDVLGVLGGSNRGENGKTCHKLHLQELMLPQIYTFQVYWGCFLAAVCGAVTTIVINSSCPTLPHLLTSDVLPLEGVPRHHPLLCCAGYMLIGVVFGVLGGLFNLAHDQVIRCCRSQPVLLNTLFSKEFFQGNEVNSSEVHMLLLALLVKAITTLFASWRGFRALSMPTPTGVVAPALVLGALLMRCFTSLVPERCFVPFLGTDSPSELDAFEARLAILGASAFGCGVVRAYGIAITVFEVLSLNEMVVPLSLSSLTAVVVADFISLPFFDTALVRRGWHGVSKLTCTDHGEEPAFMVMQPYSDFPSVPELARLEDLDDALNAQPPQLNFPVVGTDDFLLQHHPHHRTLRGAVTRHSLQELRRVRLLTQRWEESSELLCDPCPLVLDPLFTVQELYITLKVARKDMAYITGKGVLLGRVGFKELIGEGMPIAKGLGAYHDKVPGPPWAGPTGWVAV</sequence>
<keyword evidence="4 6" id="KW-1133">Transmembrane helix</keyword>
<organism evidence="7">
    <name type="scientific">Cladocopium goreaui</name>
    <dbReference type="NCBI Taxonomy" id="2562237"/>
    <lineage>
        <taxon>Eukaryota</taxon>
        <taxon>Sar</taxon>
        <taxon>Alveolata</taxon>
        <taxon>Dinophyceae</taxon>
        <taxon>Suessiales</taxon>
        <taxon>Symbiodiniaceae</taxon>
        <taxon>Cladocopium</taxon>
    </lineage>
</organism>
<feature type="transmembrane region" description="Helical" evidence="6">
    <location>
        <begin position="457"/>
        <end position="480"/>
    </location>
</feature>
<dbReference type="PRINTS" id="PR00762">
    <property type="entry name" value="CLCHANNEL"/>
</dbReference>
<feature type="transmembrane region" description="Helical" evidence="6">
    <location>
        <begin position="66"/>
        <end position="84"/>
    </location>
</feature>
<feature type="non-terminal residue" evidence="7">
    <location>
        <position position="1"/>
    </location>
</feature>
<comment type="subcellular location">
    <subcellularLocation>
        <location evidence="1">Membrane</location>
        <topology evidence="1">Multi-pass membrane protein</topology>
    </subcellularLocation>
</comment>
<dbReference type="AlphaFoldDB" id="A0A9P1CJ85"/>
<dbReference type="EMBL" id="CAMXCT010001669">
    <property type="protein sequence ID" value="CAI3992097.1"/>
    <property type="molecule type" value="Genomic_DNA"/>
</dbReference>
<keyword evidence="2 6" id="KW-0812">Transmembrane</keyword>
<dbReference type="SUPFAM" id="SSF81340">
    <property type="entry name" value="Clc chloride channel"/>
    <property type="match status" value="2"/>
</dbReference>
<dbReference type="Pfam" id="PF00654">
    <property type="entry name" value="Voltage_CLC"/>
    <property type="match status" value="2"/>
</dbReference>
<dbReference type="InterPro" id="IPR050970">
    <property type="entry name" value="Cl_channel_volt-gated"/>
</dbReference>
<reference evidence="7" key="1">
    <citation type="submission" date="2022-10" db="EMBL/GenBank/DDBJ databases">
        <authorList>
            <person name="Chen Y."/>
            <person name="Dougan E. K."/>
            <person name="Chan C."/>
            <person name="Rhodes N."/>
            <person name="Thang M."/>
        </authorList>
    </citation>
    <scope>NUCLEOTIDE SEQUENCE</scope>
</reference>
<dbReference type="EMBL" id="CAMXCT020001669">
    <property type="protein sequence ID" value="CAL1145472.1"/>
    <property type="molecule type" value="Genomic_DNA"/>
</dbReference>
<dbReference type="Gene3D" id="1.10.3080.10">
    <property type="entry name" value="Clc chloride channel"/>
    <property type="match status" value="1"/>
</dbReference>
<dbReference type="OrthoDB" id="426732at2759"/>
<evidence type="ECO:0000256" key="5">
    <source>
        <dbReference type="ARBA" id="ARBA00023136"/>
    </source>
</evidence>
<evidence type="ECO:0000256" key="3">
    <source>
        <dbReference type="ARBA" id="ARBA00022737"/>
    </source>
</evidence>
<proteinExistence type="predicted"/>
<evidence type="ECO:0008006" key="10">
    <source>
        <dbReference type="Google" id="ProtNLM"/>
    </source>
</evidence>
<evidence type="ECO:0000256" key="6">
    <source>
        <dbReference type="SAM" id="Phobius"/>
    </source>
</evidence>
<dbReference type="Proteomes" id="UP001152797">
    <property type="component" value="Unassembled WGS sequence"/>
</dbReference>
<evidence type="ECO:0000313" key="8">
    <source>
        <dbReference type="EMBL" id="CAL4779409.1"/>
    </source>
</evidence>
<dbReference type="PANTHER" id="PTHR45720">
    <property type="entry name" value="CHLORIDE CHANNEL PROTEIN 2"/>
    <property type="match status" value="1"/>
</dbReference>
<dbReference type="GO" id="GO:0005247">
    <property type="term" value="F:voltage-gated chloride channel activity"/>
    <property type="evidence" value="ECO:0007669"/>
    <property type="project" value="TreeGrafter"/>
</dbReference>
<feature type="transmembrane region" description="Helical" evidence="6">
    <location>
        <begin position="279"/>
        <end position="297"/>
    </location>
</feature>
<feature type="transmembrane region" description="Helical" evidence="6">
    <location>
        <begin position="322"/>
        <end position="347"/>
    </location>
</feature>